<organism evidence="1 2">
    <name type="scientific">Armillaria solidipes</name>
    <dbReference type="NCBI Taxonomy" id="1076256"/>
    <lineage>
        <taxon>Eukaryota</taxon>
        <taxon>Fungi</taxon>
        <taxon>Dikarya</taxon>
        <taxon>Basidiomycota</taxon>
        <taxon>Agaricomycotina</taxon>
        <taxon>Agaricomycetes</taxon>
        <taxon>Agaricomycetidae</taxon>
        <taxon>Agaricales</taxon>
        <taxon>Marasmiineae</taxon>
        <taxon>Physalacriaceae</taxon>
        <taxon>Armillaria</taxon>
    </lineage>
</organism>
<gene>
    <name evidence="1" type="ORF">ARMSODRAFT_973478</name>
</gene>
<protein>
    <submittedName>
        <fullName evidence="1">Uncharacterized protein</fullName>
    </submittedName>
</protein>
<evidence type="ECO:0000313" key="2">
    <source>
        <dbReference type="Proteomes" id="UP000218334"/>
    </source>
</evidence>
<name>A0A2H3C540_9AGAR</name>
<reference evidence="2" key="1">
    <citation type="journal article" date="2017" name="Nat. Ecol. Evol.">
        <title>Genome expansion and lineage-specific genetic innovations in the forest pathogenic fungi Armillaria.</title>
        <authorList>
            <person name="Sipos G."/>
            <person name="Prasanna A.N."/>
            <person name="Walter M.C."/>
            <person name="O'Connor E."/>
            <person name="Balint B."/>
            <person name="Krizsan K."/>
            <person name="Kiss B."/>
            <person name="Hess J."/>
            <person name="Varga T."/>
            <person name="Slot J."/>
            <person name="Riley R."/>
            <person name="Boka B."/>
            <person name="Rigling D."/>
            <person name="Barry K."/>
            <person name="Lee J."/>
            <person name="Mihaltcheva S."/>
            <person name="LaButti K."/>
            <person name="Lipzen A."/>
            <person name="Waldron R."/>
            <person name="Moloney N.M."/>
            <person name="Sperisen C."/>
            <person name="Kredics L."/>
            <person name="Vagvoelgyi C."/>
            <person name="Patrignani A."/>
            <person name="Fitzpatrick D."/>
            <person name="Nagy I."/>
            <person name="Doyle S."/>
            <person name="Anderson J.B."/>
            <person name="Grigoriev I.V."/>
            <person name="Gueldener U."/>
            <person name="Muensterkoetter M."/>
            <person name="Nagy L.G."/>
        </authorList>
    </citation>
    <scope>NUCLEOTIDE SEQUENCE [LARGE SCALE GENOMIC DNA]</scope>
    <source>
        <strain evidence="2">28-4</strain>
    </source>
</reference>
<dbReference type="EMBL" id="KZ293423">
    <property type="protein sequence ID" value="PBK71937.1"/>
    <property type="molecule type" value="Genomic_DNA"/>
</dbReference>
<dbReference type="AlphaFoldDB" id="A0A2H3C540"/>
<evidence type="ECO:0000313" key="1">
    <source>
        <dbReference type="EMBL" id="PBK71937.1"/>
    </source>
</evidence>
<proteinExistence type="predicted"/>
<keyword evidence="2" id="KW-1185">Reference proteome</keyword>
<accession>A0A2H3C540</accession>
<dbReference type="Proteomes" id="UP000218334">
    <property type="component" value="Unassembled WGS sequence"/>
</dbReference>
<sequence length="139" mass="15704">MSMKERLDVMSMNEKKTGRIPDMLEIALGMKAMVTINIAMESDLANGTRGTIEDLVLDQREPTPELDDEHVVELMFPPALILFRPLNQEGVPTFEGIGTGLLPIVPSEVSFPVKMKNEKQYTVYRLEGDIQYNCYEHST</sequence>